<feature type="compositionally biased region" description="Basic and acidic residues" evidence="1">
    <location>
        <begin position="45"/>
        <end position="55"/>
    </location>
</feature>
<organism evidence="2 3">
    <name type="scientific">Lithospermum erythrorhizon</name>
    <name type="common">Purple gromwell</name>
    <name type="synonym">Lithospermum officinale var. erythrorhizon</name>
    <dbReference type="NCBI Taxonomy" id="34254"/>
    <lineage>
        <taxon>Eukaryota</taxon>
        <taxon>Viridiplantae</taxon>
        <taxon>Streptophyta</taxon>
        <taxon>Embryophyta</taxon>
        <taxon>Tracheophyta</taxon>
        <taxon>Spermatophyta</taxon>
        <taxon>Magnoliopsida</taxon>
        <taxon>eudicotyledons</taxon>
        <taxon>Gunneridae</taxon>
        <taxon>Pentapetalae</taxon>
        <taxon>asterids</taxon>
        <taxon>lamiids</taxon>
        <taxon>Boraginales</taxon>
        <taxon>Boraginaceae</taxon>
        <taxon>Boraginoideae</taxon>
        <taxon>Lithospermeae</taxon>
        <taxon>Lithospermum</taxon>
    </lineage>
</organism>
<protein>
    <submittedName>
        <fullName evidence="2">Uncharacterized protein</fullName>
    </submittedName>
</protein>
<accession>A0AAV3RIR9</accession>
<evidence type="ECO:0000313" key="3">
    <source>
        <dbReference type="Proteomes" id="UP001454036"/>
    </source>
</evidence>
<dbReference type="EMBL" id="BAABME010009967">
    <property type="protein sequence ID" value="GAA0176140.1"/>
    <property type="molecule type" value="Genomic_DNA"/>
</dbReference>
<feature type="region of interest" description="Disordered" evidence="1">
    <location>
        <begin position="45"/>
        <end position="83"/>
    </location>
</feature>
<evidence type="ECO:0000256" key="1">
    <source>
        <dbReference type="SAM" id="MobiDB-lite"/>
    </source>
</evidence>
<dbReference type="Proteomes" id="UP001454036">
    <property type="component" value="Unassembled WGS sequence"/>
</dbReference>
<sequence length="176" mass="20911">MAFYRGLTYEELKKALVLKTPLSKDDLTARVTQYVELEKLKNKEGKTKDLRDTLRKRGRSKSPRKAPVWDRGQSSKRRNYEPLPQKGLVQCTRQFHMDILTPLRVSIAEIYSQIEGKNMLPKLVWMRSTQGRRDKTHYCEYHREHGHDTNECRILNAEIEKLIKREYLKEFMGKET</sequence>
<proteinExistence type="predicted"/>
<gene>
    <name evidence="2" type="ORF">LIER_29188</name>
</gene>
<name>A0AAV3RIR9_LITER</name>
<dbReference type="AlphaFoldDB" id="A0AAV3RIR9"/>
<evidence type="ECO:0000313" key="2">
    <source>
        <dbReference type="EMBL" id="GAA0176140.1"/>
    </source>
</evidence>
<reference evidence="2 3" key="1">
    <citation type="submission" date="2024-01" db="EMBL/GenBank/DDBJ databases">
        <title>The complete chloroplast genome sequence of Lithospermum erythrorhizon: insights into the phylogenetic relationship among Boraginaceae species and the maternal lineages of purple gromwells.</title>
        <authorList>
            <person name="Okada T."/>
            <person name="Watanabe K."/>
        </authorList>
    </citation>
    <scope>NUCLEOTIDE SEQUENCE [LARGE SCALE GENOMIC DNA]</scope>
</reference>
<comment type="caution">
    <text evidence="2">The sequence shown here is derived from an EMBL/GenBank/DDBJ whole genome shotgun (WGS) entry which is preliminary data.</text>
</comment>
<keyword evidence="3" id="KW-1185">Reference proteome</keyword>